<keyword evidence="2" id="KW-1185">Reference proteome</keyword>
<dbReference type="EMBL" id="KB469298">
    <property type="protein sequence ID" value="EPQ57921.1"/>
    <property type="molecule type" value="Genomic_DNA"/>
</dbReference>
<dbReference type="RefSeq" id="XP_007863246.1">
    <property type="nucleotide sequence ID" value="XM_007865055.1"/>
</dbReference>
<gene>
    <name evidence="1" type="ORF">GLOTRDRAFT_98707</name>
</gene>
<dbReference type="AlphaFoldDB" id="S7QDL7"/>
<organism evidence="1 2">
    <name type="scientific">Gloeophyllum trabeum (strain ATCC 11539 / FP-39264 / Madison 617)</name>
    <name type="common">Brown rot fungus</name>
    <dbReference type="NCBI Taxonomy" id="670483"/>
    <lineage>
        <taxon>Eukaryota</taxon>
        <taxon>Fungi</taxon>
        <taxon>Dikarya</taxon>
        <taxon>Basidiomycota</taxon>
        <taxon>Agaricomycotina</taxon>
        <taxon>Agaricomycetes</taxon>
        <taxon>Gloeophyllales</taxon>
        <taxon>Gloeophyllaceae</taxon>
        <taxon>Gloeophyllum</taxon>
    </lineage>
</organism>
<reference evidence="1 2" key="1">
    <citation type="journal article" date="2012" name="Science">
        <title>The Paleozoic origin of enzymatic lignin decomposition reconstructed from 31 fungal genomes.</title>
        <authorList>
            <person name="Floudas D."/>
            <person name="Binder M."/>
            <person name="Riley R."/>
            <person name="Barry K."/>
            <person name="Blanchette R.A."/>
            <person name="Henrissat B."/>
            <person name="Martinez A.T."/>
            <person name="Otillar R."/>
            <person name="Spatafora J.W."/>
            <person name="Yadav J.S."/>
            <person name="Aerts A."/>
            <person name="Benoit I."/>
            <person name="Boyd A."/>
            <person name="Carlson A."/>
            <person name="Copeland A."/>
            <person name="Coutinho P.M."/>
            <person name="de Vries R.P."/>
            <person name="Ferreira P."/>
            <person name="Findley K."/>
            <person name="Foster B."/>
            <person name="Gaskell J."/>
            <person name="Glotzer D."/>
            <person name="Gorecki P."/>
            <person name="Heitman J."/>
            <person name="Hesse C."/>
            <person name="Hori C."/>
            <person name="Igarashi K."/>
            <person name="Jurgens J.A."/>
            <person name="Kallen N."/>
            <person name="Kersten P."/>
            <person name="Kohler A."/>
            <person name="Kuees U."/>
            <person name="Kumar T.K.A."/>
            <person name="Kuo A."/>
            <person name="LaButti K."/>
            <person name="Larrondo L.F."/>
            <person name="Lindquist E."/>
            <person name="Ling A."/>
            <person name="Lombard V."/>
            <person name="Lucas S."/>
            <person name="Lundell T."/>
            <person name="Martin R."/>
            <person name="McLaughlin D.J."/>
            <person name="Morgenstern I."/>
            <person name="Morin E."/>
            <person name="Murat C."/>
            <person name="Nagy L.G."/>
            <person name="Nolan M."/>
            <person name="Ohm R.A."/>
            <person name="Patyshakuliyeva A."/>
            <person name="Rokas A."/>
            <person name="Ruiz-Duenas F.J."/>
            <person name="Sabat G."/>
            <person name="Salamov A."/>
            <person name="Samejima M."/>
            <person name="Schmutz J."/>
            <person name="Slot J.C."/>
            <person name="St John F."/>
            <person name="Stenlid J."/>
            <person name="Sun H."/>
            <person name="Sun S."/>
            <person name="Syed K."/>
            <person name="Tsang A."/>
            <person name="Wiebenga A."/>
            <person name="Young D."/>
            <person name="Pisabarro A."/>
            <person name="Eastwood D.C."/>
            <person name="Martin F."/>
            <person name="Cullen D."/>
            <person name="Grigoriev I.V."/>
            <person name="Hibbett D.S."/>
        </authorList>
    </citation>
    <scope>NUCLEOTIDE SEQUENCE [LARGE SCALE GENOMIC DNA]</scope>
    <source>
        <strain evidence="1 2">ATCC 11539</strain>
    </source>
</reference>
<dbReference type="KEGG" id="gtr:GLOTRDRAFT_98707"/>
<protein>
    <submittedName>
        <fullName evidence="1">Uncharacterized protein</fullName>
    </submittedName>
</protein>
<dbReference type="HOGENOM" id="CLU_3050500_0_0_1"/>
<name>S7QDL7_GLOTA</name>
<evidence type="ECO:0000313" key="2">
    <source>
        <dbReference type="Proteomes" id="UP000030669"/>
    </source>
</evidence>
<proteinExistence type="predicted"/>
<dbReference type="GeneID" id="19310051"/>
<dbReference type="Proteomes" id="UP000030669">
    <property type="component" value="Unassembled WGS sequence"/>
</dbReference>
<evidence type="ECO:0000313" key="1">
    <source>
        <dbReference type="EMBL" id="EPQ57921.1"/>
    </source>
</evidence>
<accession>S7QDL7</accession>
<sequence>MSCRVASLQNKIASPLSPGACLRPLCSTFAELSARYSPPSVPFSCILSPSVPIM</sequence>